<dbReference type="GO" id="GO:0008270">
    <property type="term" value="F:zinc ion binding"/>
    <property type="evidence" value="ECO:0007669"/>
    <property type="project" value="InterPro"/>
</dbReference>
<protein>
    <submittedName>
        <fullName evidence="8">Glutathione-dependent formaldehyde dehydrogenase</fullName>
    </submittedName>
</protein>
<keyword evidence="2 5" id="KW-0479">Metal-binding</keyword>
<dbReference type="Gene3D" id="3.90.180.10">
    <property type="entry name" value="Medium-chain alcohol dehydrogenases, catalytic domain"/>
    <property type="match status" value="1"/>
</dbReference>
<evidence type="ECO:0000256" key="5">
    <source>
        <dbReference type="RuleBase" id="RU361277"/>
    </source>
</evidence>
<dbReference type="PANTHER" id="PTHR42813">
    <property type="entry name" value="ZINC-TYPE ALCOHOL DEHYDROGENASE-LIKE"/>
    <property type="match status" value="1"/>
</dbReference>
<evidence type="ECO:0000256" key="2">
    <source>
        <dbReference type="ARBA" id="ARBA00022723"/>
    </source>
</evidence>
<sequence>MKAVTWQSTHQVSVQDVPDPQILDAGDAIVRITSTAICGSDLHLYEVLGPYMEPGDVLGHEAMGVIEQVGSGVTRVRRGDRVVVPFNISCGHCWMCTQGLQSQCETTQVTEHGSGASLFGFSKLYGQVPGGQAELLRVPHAEYGLIAVGSDLPDERYLFLSDILPTAWQGVKYADVPDGGTLAVIGLGPVGQFAARIGVHLGSRVFAIDPVPERRAMAARHGVEVFDQGPDGVKTIREATDGRGPDAVVDAVGMEAHGSPVARAAHQVVGHLPKPVGQRAMETVGVDRLAALHTSLDLVRRGGTVSLSGVYGGVASPMPLLSMFDKQIQLRMGQCNVRAWIDDLLPLVEDPADPLGVTDLITHRLPLEEAASAYAMFQKKHDGCIKVVLDPARR</sequence>
<reference evidence="8 9" key="1">
    <citation type="journal article" date="2014" name="Int. J. Syst. Evol. Microbiol.">
        <title>Brachybacterium ginsengisoli sp. nov., isolated from soil of a ginseng field.</title>
        <authorList>
            <person name="Hoang V.A."/>
            <person name="Kim Y.J."/>
            <person name="Nguyen N.L."/>
            <person name="Yang D.C."/>
        </authorList>
    </citation>
    <scope>NUCLEOTIDE SEQUENCE [LARGE SCALE GENOMIC DNA]</scope>
    <source>
        <strain evidence="8 9">DCY80</strain>
    </source>
</reference>
<organism evidence="8 9">
    <name type="scientific">Brachybacterium ginsengisoli</name>
    <dbReference type="NCBI Taxonomy" id="1331682"/>
    <lineage>
        <taxon>Bacteria</taxon>
        <taxon>Bacillati</taxon>
        <taxon>Actinomycetota</taxon>
        <taxon>Actinomycetes</taxon>
        <taxon>Micrococcales</taxon>
        <taxon>Dermabacteraceae</taxon>
        <taxon>Brachybacterium</taxon>
    </lineage>
</organism>
<dbReference type="InterPro" id="IPR002328">
    <property type="entry name" value="ADH_Zn_CS"/>
</dbReference>
<accession>A0A291GUE2</accession>
<evidence type="ECO:0000256" key="3">
    <source>
        <dbReference type="ARBA" id="ARBA00022833"/>
    </source>
</evidence>
<dbReference type="EMBL" id="CP023564">
    <property type="protein sequence ID" value="ATG53800.1"/>
    <property type="molecule type" value="Genomic_DNA"/>
</dbReference>
<evidence type="ECO:0000256" key="4">
    <source>
        <dbReference type="ARBA" id="ARBA00023002"/>
    </source>
</evidence>
<dbReference type="PROSITE" id="PS00059">
    <property type="entry name" value="ADH_ZINC"/>
    <property type="match status" value="1"/>
</dbReference>
<dbReference type="SUPFAM" id="SSF51735">
    <property type="entry name" value="NAD(P)-binding Rossmann-fold domains"/>
    <property type="match status" value="1"/>
</dbReference>
<dbReference type="SUPFAM" id="SSF50129">
    <property type="entry name" value="GroES-like"/>
    <property type="match status" value="1"/>
</dbReference>
<dbReference type="OrthoDB" id="241504at2"/>
<evidence type="ECO:0000259" key="7">
    <source>
        <dbReference type="Pfam" id="PF08240"/>
    </source>
</evidence>
<comment type="similarity">
    <text evidence="5">Belongs to the zinc-containing alcohol dehydrogenase family.</text>
</comment>
<dbReference type="Proteomes" id="UP000217889">
    <property type="component" value="Chromosome"/>
</dbReference>
<comment type="cofactor">
    <cofactor evidence="1 5">
        <name>Zn(2+)</name>
        <dbReference type="ChEBI" id="CHEBI:29105"/>
    </cofactor>
</comment>
<dbReference type="InterPro" id="IPR013149">
    <property type="entry name" value="ADH-like_C"/>
</dbReference>
<evidence type="ECO:0000313" key="9">
    <source>
        <dbReference type="Proteomes" id="UP000217889"/>
    </source>
</evidence>
<dbReference type="InterPro" id="IPR011032">
    <property type="entry name" value="GroES-like_sf"/>
</dbReference>
<dbReference type="Gene3D" id="3.40.50.720">
    <property type="entry name" value="NAD(P)-binding Rossmann-like Domain"/>
    <property type="match status" value="1"/>
</dbReference>
<evidence type="ECO:0000313" key="8">
    <source>
        <dbReference type="EMBL" id="ATG53800.1"/>
    </source>
</evidence>
<dbReference type="KEGG" id="bgg:CFK41_02655"/>
<dbReference type="Pfam" id="PF08240">
    <property type="entry name" value="ADH_N"/>
    <property type="match status" value="1"/>
</dbReference>
<keyword evidence="4" id="KW-0560">Oxidoreductase</keyword>
<evidence type="ECO:0000256" key="1">
    <source>
        <dbReference type="ARBA" id="ARBA00001947"/>
    </source>
</evidence>
<dbReference type="Pfam" id="PF00107">
    <property type="entry name" value="ADH_zinc_N"/>
    <property type="match status" value="1"/>
</dbReference>
<dbReference type="PANTHER" id="PTHR42813:SF2">
    <property type="entry name" value="DEHYDROGENASE, ZINC-CONTAINING, PUTATIVE (AFU_ORTHOLOGUE AFUA_2G02810)-RELATED"/>
    <property type="match status" value="1"/>
</dbReference>
<dbReference type="RefSeq" id="WP_096798279.1">
    <property type="nucleotide sequence ID" value="NZ_CP023564.1"/>
</dbReference>
<evidence type="ECO:0000259" key="6">
    <source>
        <dbReference type="Pfam" id="PF00107"/>
    </source>
</evidence>
<feature type="domain" description="Alcohol dehydrogenase-like N-terminal" evidence="7">
    <location>
        <begin position="25"/>
        <end position="142"/>
    </location>
</feature>
<name>A0A291GUE2_9MICO</name>
<dbReference type="InterPro" id="IPR013154">
    <property type="entry name" value="ADH-like_N"/>
</dbReference>
<feature type="domain" description="Alcohol dehydrogenase-like C-terminal" evidence="6">
    <location>
        <begin position="189"/>
        <end position="255"/>
    </location>
</feature>
<dbReference type="AlphaFoldDB" id="A0A291GUE2"/>
<proteinExistence type="inferred from homology"/>
<gene>
    <name evidence="8" type="ORF">CFK41_02655</name>
</gene>
<keyword evidence="9" id="KW-1185">Reference proteome</keyword>
<dbReference type="GO" id="GO:0016491">
    <property type="term" value="F:oxidoreductase activity"/>
    <property type="evidence" value="ECO:0007669"/>
    <property type="project" value="UniProtKB-KW"/>
</dbReference>
<keyword evidence="3 5" id="KW-0862">Zinc</keyword>
<dbReference type="InterPro" id="IPR036291">
    <property type="entry name" value="NAD(P)-bd_dom_sf"/>
</dbReference>